<dbReference type="Pfam" id="PF00512">
    <property type="entry name" value="HisKA"/>
    <property type="match status" value="1"/>
</dbReference>
<keyword evidence="4" id="KW-0597">Phosphoprotein</keyword>
<dbReference type="SUPFAM" id="SSF55874">
    <property type="entry name" value="ATPase domain of HSP90 chaperone/DNA topoisomerase II/histidine kinase"/>
    <property type="match status" value="1"/>
</dbReference>
<evidence type="ECO:0000256" key="4">
    <source>
        <dbReference type="ARBA" id="ARBA00022553"/>
    </source>
</evidence>
<reference evidence="14" key="1">
    <citation type="submission" date="2018-07" db="EMBL/GenBank/DDBJ databases">
        <title>Complete genome sequence of Sphingomonas bisphenolicum strain AO1, a bisphenol A degradative bacterium isolated from Japanese farm field.</title>
        <authorList>
            <person name="Murakami M."/>
            <person name="Koh M."/>
            <person name="Koba S."/>
            <person name="Matsumura Y."/>
        </authorList>
    </citation>
    <scope>NUCLEOTIDE SEQUENCE</scope>
    <source>
        <strain evidence="14">AO1</strain>
    </source>
</reference>
<dbReference type="InterPro" id="IPR050428">
    <property type="entry name" value="TCS_sensor_his_kinase"/>
</dbReference>
<dbReference type="EMBL" id="AP018817">
    <property type="protein sequence ID" value="BBF69334.1"/>
    <property type="molecule type" value="Genomic_DNA"/>
</dbReference>
<keyword evidence="7 14" id="KW-0418">Kinase</keyword>
<evidence type="ECO:0000313" key="15">
    <source>
        <dbReference type="Proteomes" id="UP001059971"/>
    </source>
</evidence>
<dbReference type="InterPro" id="IPR036097">
    <property type="entry name" value="HisK_dim/P_sf"/>
</dbReference>
<dbReference type="InterPro" id="IPR003660">
    <property type="entry name" value="HAMP_dom"/>
</dbReference>
<dbReference type="CDD" id="cd00075">
    <property type="entry name" value="HATPase"/>
    <property type="match status" value="1"/>
</dbReference>
<evidence type="ECO:0000256" key="8">
    <source>
        <dbReference type="ARBA" id="ARBA00022989"/>
    </source>
</evidence>
<dbReference type="SMART" id="SM00388">
    <property type="entry name" value="HisKA"/>
    <property type="match status" value="1"/>
</dbReference>
<dbReference type="Gene3D" id="6.10.340.10">
    <property type="match status" value="1"/>
</dbReference>
<accession>A0ABM7G452</accession>
<dbReference type="InterPro" id="IPR003661">
    <property type="entry name" value="HisK_dim/P_dom"/>
</dbReference>
<evidence type="ECO:0000256" key="1">
    <source>
        <dbReference type="ARBA" id="ARBA00000085"/>
    </source>
</evidence>
<dbReference type="SMART" id="SM00304">
    <property type="entry name" value="HAMP"/>
    <property type="match status" value="1"/>
</dbReference>
<evidence type="ECO:0000256" key="7">
    <source>
        <dbReference type="ARBA" id="ARBA00022777"/>
    </source>
</evidence>
<feature type="domain" description="HAMP" evidence="13">
    <location>
        <begin position="177"/>
        <end position="227"/>
    </location>
</feature>
<organism evidence="14 15">
    <name type="scientific">Sphingomonas bisphenolicum</name>
    <dbReference type="NCBI Taxonomy" id="296544"/>
    <lineage>
        <taxon>Bacteria</taxon>
        <taxon>Pseudomonadati</taxon>
        <taxon>Pseudomonadota</taxon>
        <taxon>Alphaproteobacteria</taxon>
        <taxon>Sphingomonadales</taxon>
        <taxon>Sphingomonadaceae</taxon>
        <taxon>Sphingomonas</taxon>
    </lineage>
</organism>
<keyword evidence="5" id="KW-0808">Transferase</keyword>
<dbReference type="PRINTS" id="PR00344">
    <property type="entry name" value="BCTRLSENSOR"/>
</dbReference>
<evidence type="ECO:0000256" key="10">
    <source>
        <dbReference type="ARBA" id="ARBA00023136"/>
    </source>
</evidence>
<dbReference type="PANTHER" id="PTHR45436">
    <property type="entry name" value="SENSOR HISTIDINE KINASE YKOH"/>
    <property type="match status" value="1"/>
</dbReference>
<protein>
    <recommendedName>
        <fullName evidence="3">histidine kinase</fullName>
        <ecNumber evidence="3">2.7.13.3</ecNumber>
    </recommendedName>
</protein>
<evidence type="ECO:0000313" key="14">
    <source>
        <dbReference type="EMBL" id="BBF69334.1"/>
    </source>
</evidence>
<dbReference type="Pfam" id="PF02518">
    <property type="entry name" value="HATPase_c"/>
    <property type="match status" value="1"/>
</dbReference>
<dbReference type="CDD" id="cd06225">
    <property type="entry name" value="HAMP"/>
    <property type="match status" value="1"/>
</dbReference>
<evidence type="ECO:0000256" key="3">
    <source>
        <dbReference type="ARBA" id="ARBA00012438"/>
    </source>
</evidence>
<dbReference type="SUPFAM" id="SSF47384">
    <property type="entry name" value="Homodimeric domain of signal transducing histidine kinase"/>
    <property type="match status" value="1"/>
</dbReference>
<gene>
    <name evidence="14" type="ORF">SBA_ch1_15340</name>
</gene>
<evidence type="ECO:0000256" key="11">
    <source>
        <dbReference type="SAM" id="Phobius"/>
    </source>
</evidence>
<proteinExistence type="predicted"/>
<evidence type="ECO:0000256" key="5">
    <source>
        <dbReference type="ARBA" id="ARBA00022679"/>
    </source>
</evidence>
<comment type="subcellular location">
    <subcellularLocation>
        <location evidence="2">Membrane</location>
    </subcellularLocation>
</comment>
<sequence>MMRRPWRTTFGLTALVSLVFALATLVIGVLAYVVVHEAMEVQLDQRIATETRSLLARTGDGGTARLAALIHQRDAAHSTASLGYILLDPQGRRLAGAFDAQVPAMSGYVELLPYGREGGIAQSLTTRLPDGGRLLVAVDRQVIDEMDITILKLFLAAFATMLLLAIGGAWTVGVVTQRRLRRFDDAAQAIIAGDPRQRMPLDGSGSEFDRVAQTLNHMLDRNAALVENLRQVSSDVAHDLRTPLTRLRNQLHEALTREGDERKVAIEAATMESQELLELFGAILRISEVEAGTLRRDFRDLSMTDLVEDLIDSYDPDFEISGHRLSSAVAPGHHLHGDRRLLRQLVANLLDNVLRHTPPGTRVSVTLSSQDACLLLCVRDDGPGVPEADIPRLFDRFSRSEASRSTDGHGLGLALVAAVARIHGGSASILPAPGFGVEVRLAR</sequence>
<dbReference type="PROSITE" id="PS50109">
    <property type="entry name" value="HIS_KIN"/>
    <property type="match status" value="1"/>
</dbReference>
<keyword evidence="9" id="KW-0902">Two-component regulatory system</keyword>
<dbReference type="GO" id="GO:0016301">
    <property type="term" value="F:kinase activity"/>
    <property type="evidence" value="ECO:0007669"/>
    <property type="project" value="UniProtKB-KW"/>
</dbReference>
<feature type="domain" description="Histidine kinase" evidence="12">
    <location>
        <begin position="235"/>
        <end position="443"/>
    </location>
</feature>
<name>A0ABM7G452_9SPHN</name>
<dbReference type="SMART" id="SM00387">
    <property type="entry name" value="HATPase_c"/>
    <property type="match status" value="1"/>
</dbReference>
<comment type="catalytic activity">
    <reaction evidence="1">
        <text>ATP + protein L-histidine = ADP + protein N-phospho-L-histidine.</text>
        <dbReference type="EC" id="2.7.13.3"/>
    </reaction>
</comment>
<dbReference type="InterPro" id="IPR003594">
    <property type="entry name" value="HATPase_dom"/>
</dbReference>
<keyword evidence="8 11" id="KW-1133">Transmembrane helix</keyword>
<dbReference type="PROSITE" id="PS50885">
    <property type="entry name" value="HAMP"/>
    <property type="match status" value="1"/>
</dbReference>
<keyword evidence="10 11" id="KW-0472">Membrane</keyword>
<dbReference type="PANTHER" id="PTHR45436:SF8">
    <property type="entry name" value="HISTIDINE KINASE"/>
    <property type="match status" value="1"/>
</dbReference>
<evidence type="ECO:0000256" key="9">
    <source>
        <dbReference type="ARBA" id="ARBA00023012"/>
    </source>
</evidence>
<dbReference type="Gene3D" id="1.10.287.130">
    <property type="match status" value="1"/>
</dbReference>
<dbReference type="EC" id="2.7.13.3" evidence="3"/>
<dbReference type="CDD" id="cd00082">
    <property type="entry name" value="HisKA"/>
    <property type="match status" value="1"/>
</dbReference>
<dbReference type="Proteomes" id="UP001059971">
    <property type="component" value="Chromosome 1"/>
</dbReference>
<dbReference type="RefSeq" id="WP_261936435.1">
    <property type="nucleotide sequence ID" value="NZ_AP018817.1"/>
</dbReference>
<dbReference type="InterPro" id="IPR005467">
    <property type="entry name" value="His_kinase_dom"/>
</dbReference>
<dbReference type="Gene3D" id="3.30.565.10">
    <property type="entry name" value="Histidine kinase-like ATPase, C-terminal domain"/>
    <property type="match status" value="1"/>
</dbReference>
<dbReference type="InterPro" id="IPR004358">
    <property type="entry name" value="Sig_transdc_His_kin-like_C"/>
</dbReference>
<feature type="transmembrane region" description="Helical" evidence="11">
    <location>
        <begin position="153"/>
        <end position="175"/>
    </location>
</feature>
<keyword evidence="6 11" id="KW-0812">Transmembrane</keyword>
<evidence type="ECO:0000256" key="6">
    <source>
        <dbReference type="ARBA" id="ARBA00022692"/>
    </source>
</evidence>
<keyword evidence="15" id="KW-1185">Reference proteome</keyword>
<evidence type="ECO:0000256" key="2">
    <source>
        <dbReference type="ARBA" id="ARBA00004370"/>
    </source>
</evidence>
<evidence type="ECO:0000259" key="12">
    <source>
        <dbReference type="PROSITE" id="PS50109"/>
    </source>
</evidence>
<dbReference type="InterPro" id="IPR036890">
    <property type="entry name" value="HATPase_C_sf"/>
</dbReference>
<evidence type="ECO:0000259" key="13">
    <source>
        <dbReference type="PROSITE" id="PS50885"/>
    </source>
</evidence>